<accession>A0A2B4SCI8</accession>
<evidence type="ECO:0000259" key="3">
    <source>
        <dbReference type="PROSITE" id="PS50030"/>
    </source>
</evidence>
<feature type="compositionally biased region" description="Acidic residues" evidence="2">
    <location>
        <begin position="867"/>
        <end position="878"/>
    </location>
</feature>
<dbReference type="SUPFAM" id="SSF54236">
    <property type="entry name" value="Ubiquitin-like"/>
    <property type="match status" value="1"/>
</dbReference>
<dbReference type="OrthoDB" id="10254930at2759"/>
<dbReference type="GO" id="GO:0031146">
    <property type="term" value="P:SCF-dependent proteasomal ubiquitin-dependent protein catabolic process"/>
    <property type="evidence" value="ECO:0007669"/>
    <property type="project" value="TreeGrafter"/>
</dbReference>
<proteinExistence type="predicted"/>
<feature type="region of interest" description="Disordered" evidence="2">
    <location>
        <begin position="858"/>
        <end position="878"/>
    </location>
</feature>
<evidence type="ECO:0000313" key="5">
    <source>
        <dbReference type="EMBL" id="PFX26763.1"/>
    </source>
</evidence>
<feature type="coiled-coil region" evidence="1">
    <location>
        <begin position="91"/>
        <end position="121"/>
    </location>
</feature>
<dbReference type="SMART" id="SM00367">
    <property type="entry name" value="LRR_CC"/>
    <property type="match status" value="6"/>
</dbReference>
<name>A0A2B4SCI8_STYPI</name>
<dbReference type="Gene3D" id="3.80.10.10">
    <property type="entry name" value="Ribonuclease Inhibitor"/>
    <property type="match status" value="3"/>
</dbReference>
<dbReference type="InterPro" id="IPR006553">
    <property type="entry name" value="Leu-rich_rpt_Cys-con_subtyp"/>
</dbReference>
<dbReference type="PROSITE" id="PS50033">
    <property type="entry name" value="UBX"/>
    <property type="match status" value="1"/>
</dbReference>
<comment type="caution">
    <text evidence="5">The sequence shown here is derived from an EMBL/GenBank/DDBJ whole genome shotgun (WGS) entry which is preliminary data.</text>
</comment>
<dbReference type="SUPFAM" id="SSF46934">
    <property type="entry name" value="UBA-like"/>
    <property type="match status" value="1"/>
</dbReference>
<dbReference type="AlphaFoldDB" id="A0A2B4SCI8"/>
<dbReference type="CDD" id="cd01767">
    <property type="entry name" value="UBX"/>
    <property type="match status" value="1"/>
</dbReference>
<reference evidence="6" key="1">
    <citation type="journal article" date="2017" name="bioRxiv">
        <title>Comparative analysis of the genomes of Stylophora pistillata and Acropora digitifera provides evidence for extensive differences between species of corals.</title>
        <authorList>
            <person name="Voolstra C.R."/>
            <person name="Li Y."/>
            <person name="Liew Y.J."/>
            <person name="Baumgarten S."/>
            <person name="Zoccola D."/>
            <person name="Flot J.-F."/>
            <person name="Tambutte S."/>
            <person name="Allemand D."/>
            <person name="Aranda M."/>
        </authorList>
    </citation>
    <scope>NUCLEOTIDE SEQUENCE [LARGE SCALE GENOMIC DNA]</scope>
</reference>
<dbReference type="Pfam" id="PF00789">
    <property type="entry name" value="UBX"/>
    <property type="match status" value="1"/>
</dbReference>
<feature type="region of interest" description="Disordered" evidence="2">
    <location>
        <begin position="130"/>
        <end position="168"/>
    </location>
</feature>
<dbReference type="Gene3D" id="3.10.20.90">
    <property type="entry name" value="Phosphatidylinositol 3-kinase Catalytic Subunit, Chain A, domain 1"/>
    <property type="match status" value="1"/>
</dbReference>
<organism evidence="5 6">
    <name type="scientific">Stylophora pistillata</name>
    <name type="common">Smooth cauliflower coral</name>
    <dbReference type="NCBI Taxonomy" id="50429"/>
    <lineage>
        <taxon>Eukaryota</taxon>
        <taxon>Metazoa</taxon>
        <taxon>Cnidaria</taxon>
        <taxon>Anthozoa</taxon>
        <taxon>Hexacorallia</taxon>
        <taxon>Scleractinia</taxon>
        <taxon>Astrocoeniina</taxon>
        <taxon>Pocilloporidae</taxon>
        <taxon>Stylophora</taxon>
    </lineage>
</organism>
<dbReference type="InterPro" id="IPR029071">
    <property type="entry name" value="Ubiquitin-like_domsf"/>
</dbReference>
<dbReference type="EMBL" id="LSMT01000118">
    <property type="protein sequence ID" value="PFX26763.1"/>
    <property type="molecule type" value="Genomic_DNA"/>
</dbReference>
<gene>
    <name evidence="5" type="primary">FBXL14</name>
    <name evidence="5" type="ORF">AWC38_SpisGene8534</name>
</gene>
<dbReference type="STRING" id="50429.A0A2B4SCI8"/>
<dbReference type="PANTHER" id="PTHR13318">
    <property type="entry name" value="PARTNER OF PAIRED, ISOFORM B-RELATED"/>
    <property type="match status" value="1"/>
</dbReference>
<feature type="domain" description="UBA" evidence="3">
    <location>
        <begin position="1"/>
        <end position="41"/>
    </location>
</feature>
<protein>
    <submittedName>
        <fullName evidence="5">F-box/LRR-repeat protein 14</fullName>
    </submittedName>
</protein>
<evidence type="ECO:0000256" key="1">
    <source>
        <dbReference type="SAM" id="Coils"/>
    </source>
</evidence>
<feature type="compositionally biased region" description="Polar residues" evidence="2">
    <location>
        <begin position="245"/>
        <end position="255"/>
    </location>
</feature>
<dbReference type="InterPro" id="IPR015940">
    <property type="entry name" value="UBA"/>
</dbReference>
<keyword evidence="1" id="KW-0175">Coiled coil</keyword>
<sequence length="878" mass="96688">MDIDDLLLALASMGFELEDCQMALEAGNNTLESAVEWLVARRSNPSNCVSKPGPDPTVELKVSCEEASSAPSDMTQLLSTLSSRYTVSEEHQKAKEQFIEKERETARMEAKRRKLMEKRARQEVLQQIAADKVSRHHKKPKSTGHLMMSQTTNKSREPNESSKQKKQCLIQIRSPSGQVQRQTFPSDAKLQDVVMFICIQYNLNSASFELLQPFPHRLFRATEMDCTLVDLGLSHGGSLVVKKTNPPQVSSTSSEGLAEVNPENSFEATPGKRNGLKDTNRLPSDSDPDRQDANCSHGNDNRVDIDNVDDEGQDMAPPLFDRSPPPELDDAIRAPLQGLNPNVLGIGGMQNFPVRGGGGHLWGEGVRLGAVEHNPHSIDPVLRAQTPGNPGESAAKRLEMREQQKMQPEAGLSRVSQEELPVLHREVQRLEDLCINHISHRLPGNQSPLASLGILPHGLCDRIMTHLMKIKALTPKTMQAFIPCGLRHVKLDCYSLVTNELLTALRLHRNLTHLSLKSCPLITDKALEAVGVLKRLKSLNLSQCSQLTDKCFFHIKGLSSLITLQMDMTKTTDRGVCHFLENAASCPNLVNFSLCGTAITDNSLAAMSGLKALKILAVSNTKISSLEVVQHLHLLENLNVSHCSILRDDSLTALENHPSLLSLNLLSSNISNNGLRHLQGLKLSTLKLPNRLTITDEGLCNIQGLSLVSLDLSDYIHVTDLGVHSIANMTRLTQLSLSNTKLTDEGMKSLAALRELEELALDRTAITDEGCTVLSNFQQLRILGLSSTRISNKLLLNGALNHCKVLSKLNLSRTRVSNKRLSNLVLPLLSQVNLDWTRVTSDCLTLLTGCPSLKALRTNNCTPPSPDSEDSDDEQEQQ</sequence>
<evidence type="ECO:0000313" key="6">
    <source>
        <dbReference type="Proteomes" id="UP000225706"/>
    </source>
</evidence>
<evidence type="ECO:0000259" key="4">
    <source>
        <dbReference type="PROSITE" id="PS50033"/>
    </source>
</evidence>
<dbReference type="InterPro" id="IPR032675">
    <property type="entry name" value="LRR_dom_sf"/>
</dbReference>
<dbReference type="InterPro" id="IPR001012">
    <property type="entry name" value="UBX_dom"/>
</dbReference>
<dbReference type="PROSITE" id="PS50030">
    <property type="entry name" value="UBA"/>
    <property type="match status" value="1"/>
</dbReference>
<dbReference type="InterPro" id="IPR009060">
    <property type="entry name" value="UBA-like_sf"/>
</dbReference>
<dbReference type="GO" id="GO:0019005">
    <property type="term" value="C:SCF ubiquitin ligase complex"/>
    <property type="evidence" value="ECO:0007669"/>
    <property type="project" value="TreeGrafter"/>
</dbReference>
<feature type="compositionally biased region" description="Basic and acidic residues" evidence="2">
    <location>
        <begin position="154"/>
        <end position="163"/>
    </location>
</feature>
<dbReference type="SMART" id="SM00166">
    <property type="entry name" value="UBX"/>
    <property type="match status" value="1"/>
</dbReference>
<dbReference type="SUPFAM" id="SSF52058">
    <property type="entry name" value="L domain-like"/>
    <property type="match status" value="1"/>
</dbReference>
<keyword evidence="6" id="KW-1185">Reference proteome</keyword>
<feature type="region of interest" description="Disordered" evidence="2">
    <location>
        <begin position="238"/>
        <end position="325"/>
    </location>
</feature>
<dbReference type="Gene3D" id="1.10.8.10">
    <property type="entry name" value="DNA helicase RuvA subunit, C-terminal domain"/>
    <property type="match status" value="1"/>
</dbReference>
<dbReference type="Proteomes" id="UP000225706">
    <property type="component" value="Unassembled WGS sequence"/>
</dbReference>
<feature type="domain" description="UBX" evidence="4">
    <location>
        <begin position="163"/>
        <end position="241"/>
    </location>
</feature>
<evidence type="ECO:0000256" key="2">
    <source>
        <dbReference type="SAM" id="MobiDB-lite"/>
    </source>
</evidence>